<dbReference type="RefSeq" id="WP_142903098.1">
    <property type="nucleotide sequence ID" value="NZ_ML660089.1"/>
</dbReference>
<proteinExistence type="predicted"/>
<dbReference type="AlphaFoldDB" id="A0A545U3H9"/>
<accession>A0A545U3H9</accession>
<gene>
    <name evidence="1" type="ORF">FKG94_04955</name>
</gene>
<reference evidence="1 2" key="1">
    <citation type="submission" date="2019-06" db="EMBL/GenBank/DDBJ databases">
        <title>Whole genome sequence for Cellvibrionaceae sp. R142.</title>
        <authorList>
            <person name="Wang G."/>
        </authorList>
    </citation>
    <scope>NUCLEOTIDE SEQUENCE [LARGE SCALE GENOMIC DNA]</scope>
    <source>
        <strain evidence="1 2">R142</strain>
    </source>
</reference>
<sequence length="133" mass="15189">MLKHIAVRLQKVHHAEIGFSLKNAKLVNAALEKRDPALKNLLEGLNRNGLEYVVDGCDLYWFQIEDERPLSFYASLNEVECVFDSSWFETEKEKIRHLSGVRYFDASAGLADQFVIKDQQRAIDYDISLVAAA</sequence>
<comment type="caution">
    <text evidence="1">The sequence shown here is derived from an EMBL/GenBank/DDBJ whole genome shotgun (WGS) entry which is preliminary data.</text>
</comment>
<dbReference type="EMBL" id="VHSG01000006">
    <property type="protein sequence ID" value="TQV84018.1"/>
    <property type="molecule type" value="Genomic_DNA"/>
</dbReference>
<dbReference type="Proteomes" id="UP000319732">
    <property type="component" value="Unassembled WGS sequence"/>
</dbReference>
<protein>
    <submittedName>
        <fullName evidence="1">Uncharacterized protein</fullName>
    </submittedName>
</protein>
<organism evidence="1 2">
    <name type="scientific">Exilibacterium tricleocarpae</name>
    <dbReference type="NCBI Taxonomy" id="2591008"/>
    <lineage>
        <taxon>Bacteria</taxon>
        <taxon>Pseudomonadati</taxon>
        <taxon>Pseudomonadota</taxon>
        <taxon>Gammaproteobacteria</taxon>
        <taxon>Cellvibrionales</taxon>
        <taxon>Cellvibrionaceae</taxon>
        <taxon>Exilibacterium</taxon>
    </lineage>
</organism>
<evidence type="ECO:0000313" key="2">
    <source>
        <dbReference type="Proteomes" id="UP000319732"/>
    </source>
</evidence>
<dbReference type="OrthoDB" id="5739288at2"/>
<name>A0A545U3H9_9GAMM</name>
<keyword evidence="2" id="KW-1185">Reference proteome</keyword>
<evidence type="ECO:0000313" key="1">
    <source>
        <dbReference type="EMBL" id="TQV84018.1"/>
    </source>
</evidence>